<dbReference type="OrthoDB" id="3215314at2759"/>
<dbReference type="InterPro" id="IPR032675">
    <property type="entry name" value="LRR_dom_sf"/>
</dbReference>
<dbReference type="SUPFAM" id="SSF52047">
    <property type="entry name" value="RNI-like"/>
    <property type="match status" value="1"/>
</dbReference>
<gene>
    <name evidence="2" type="ORF">SCHPADRAFT_861908</name>
</gene>
<evidence type="ECO:0000256" key="1">
    <source>
        <dbReference type="SAM" id="MobiDB-lite"/>
    </source>
</evidence>
<evidence type="ECO:0000313" key="2">
    <source>
        <dbReference type="EMBL" id="KLO05900.1"/>
    </source>
</evidence>
<feature type="region of interest" description="Disordered" evidence="1">
    <location>
        <begin position="305"/>
        <end position="325"/>
    </location>
</feature>
<name>A0A0H2R2D4_9AGAM</name>
<dbReference type="AlphaFoldDB" id="A0A0H2R2D4"/>
<reference evidence="2 3" key="1">
    <citation type="submission" date="2015-04" db="EMBL/GenBank/DDBJ databases">
        <title>Complete genome sequence of Schizopora paradoxa KUC8140, a cosmopolitan wood degrader in East Asia.</title>
        <authorList>
            <consortium name="DOE Joint Genome Institute"/>
            <person name="Min B."/>
            <person name="Park H."/>
            <person name="Jang Y."/>
            <person name="Kim J.-J."/>
            <person name="Kim K.H."/>
            <person name="Pangilinan J."/>
            <person name="Lipzen A."/>
            <person name="Riley R."/>
            <person name="Grigoriev I.V."/>
            <person name="Spatafora J.W."/>
            <person name="Choi I.-G."/>
        </authorList>
    </citation>
    <scope>NUCLEOTIDE SEQUENCE [LARGE SCALE GENOMIC DNA]</scope>
    <source>
        <strain evidence="2 3">KUC8140</strain>
    </source>
</reference>
<organism evidence="2 3">
    <name type="scientific">Schizopora paradoxa</name>
    <dbReference type="NCBI Taxonomy" id="27342"/>
    <lineage>
        <taxon>Eukaryota</taxon>
        <taxon>Fungi</taxon>
        <taxon>Dikarya</taxon>
        <taxon>Basidiomycota</taxon>
        <taxon>Agaricomycotina</taxon>
        <taxon>Agaricomycetes</taxon>
        <taxon>Hymenochaetales</taxon>
        <taxon>Schizoporaceae</taxon>
        <taxon>Schizopora</taxon>
    </lineage>
</organism>
<dbReference type="Proteomes" id="UP000053477">
    <property type="component" value="Unassembled WGS sequence"/>
</dbReference>
<sequence length="364" mass="40666">MKPIHLWSAKPVNTTDDAGIQISVTQFPSLEKDGPPLYETSSQMDVTKSRGTKFKRLPKLQHFCIKALVNYPEQIHVLEDTRLELNEEYDVLHTLIPKWSTSKFSIAQVDPRLWAVLAQVYSNLPPILSTYPISLSDKHLPLLQFIPSTPDFALITVLDLRKSKNLRDETIFALKALHNICVLDIGGTEITADGIRRLALTVTINGDGERRGPWTLRVLRLVDCGNVDGTIFQHLAKFMLLTALDLRGTGCTWKDIQPPFRVSEDEDFFEPRSVFDAVQHLAELGCRTLPSTNYRTLQVFENLSRHGPSRSASRQARPASKPSLTSSVHNSFVVLPASTGSTSSSVLHPRSSRIQYGNADLLEG</sequence>
<evidence type="ECO:0000313" key="3">
    <source>
        <dbReference type="Proteomes" id="UP000053477"/>
    </source>
</evidence>
<proteinExistence type="predicted"/>
<dbReference type="InParanoid" id="A0A0H2R2D4"/>
<accession>A0A0H2R2D4</accession>
<keyword evidence="3" id="KW-1185">Reference proteome</keyword>
<feature type="compositionally biased region" description="Low complexity" evidence="1">
    <location>
        <begin position="309"/>
        <end position="323"/>
    </location>
</feature>
<feature type="non-terminal residue" evidence="2">
    <location>
        <position position="364"/>
    </location>
</feature>
<dbReference type="Gene3D" id="3.80.10.10">
    <property type="entry name" value="Ribonuclease Inhibitor"/>
    <property type="match status" value="1"/>
</dbReference>
<dbReference type="EMBL" id="KQ086256">
    <property type="protein sequence ID" value="KLO05900.1"/>
    <property type="molecule type" value="Genomic_DNA"/>
</dbReference>
<protein>
    <submittedName>
        <fullName evidence="2">Uncharacterized protein</fullName>
    </submittedName>
</protein>